<dbReference type="InterPro" id="IPR019606">
    <property type="entry name" value="GerMN"/>
</dbReference>
<keyword evidence="2" id="KW-0812">Transmembrane</keyword>
<dbReference type="Pfam" id="PF10646">
    <property type="entry name" value="Germane"/>
    <property type="match status" value="1"/>
</dbReference>
<evidence type="ECO:0000256" key="1">
    <source>
        <dbReference type="SAM" id="MobiDB-lite"/>
    </source>
</evidence>
<evidence type="ECO:0000313" key="4">
    <source>
        <dbReference type="EMBL" id="TDK27915.1"/>
    </source>
</evidence>
<gene>
    <name evidence="4" type="ORF">E2F48_02030</name>
</gene>
<organism evidence="4 5">
    <name type="scientific">Arthrobacter crusticola</name>
    <dbReference type="NCBI Taxonomy" id="2547960"/>
    <lineage>
        <taxon>Bacteria</taxon>
        <taxon>Bacillati</taxon>
        <taxon>Actinomycetota</taxon>
        <taxon>Actinomycetes</taxon>
        <taxon>Micrococcales</taxon>
        <taxon>Micrococcaceae</taxon>
        <taxon>Arthrobacter</taxon>
    </lineage>
</organism>
<feature type="domain" description="GerMN" evidence="3">
    <location>
        <begin position="105"/>
        <end position="202"/>
    </location>
</feature>
<sequence>MNKRDPLRRSRLGLRGLLVPAAGVLLCTSVLLLPACTPDPPAPPQSGSSNVLPAGPPAEAGSGSGEQIGSDGILPVYWVGDSSGSALLYREFTGEAAPGSVGDPIADAVRLMTAGRPFDPDFHSLWEPASMVTTSISARNVITVDLSADAFRPGLHSSRAHLAIQQLVFTATAAAANAGLIGAGETSSVVLLVDGKAGSSGPAGAALDGELRRDPSLVAPVWITNPQDGDVRDPSTVVVSGSGWSDSSTLNWRITSLDRLKGGVMPALGQRVPGATVKEGKAELDSSPGTTGEYEFTVALPPGRYEIAVFRLDAGGAEEYADTKTIEIK</sequence>
<keyword evidence="5" id="KW-1185">Reference proteome</keyword>
<keyword evidence="2" id="KW-0472">Membrane</keyword>
<reference evidence="4 5" key="1">
    <citation type="submission" date="2019-03" db="EMBL/GenBank/DDBJ databases">
        <title>Arthrobacter sp. nov., an bacterium isolated from biocrust in Mu Us Desert.</title>
        <authorList>
            <person name="Lixiong L."/>
        </authorList>
    </citation>
    <scope>NUCLEOTIDE SEQUENCE [LARGE SCALE GENOMIC DNA]</scope>
    <source>
        <strain evidence="4 5">SLN-3</strain>
    </source>
</reference>
<accession>A0A4R5U2P6</accession>
<comment type="caution">
    <text evidence="4">The sequence shown here is derived from an EMBL/GenBank/DDBJ whole genome shotgun (WGS) entry which is preliminary data.</text>
</comment>
<evidence type="ECO:0000256" key="2">
    <source>
        <dbReference type="SAM" id="Phobius"/>
    </source>
</evidence>
<keyword evidence="2" id="KW-1133">Transmembrane helix</keyword>
<feature type="transmembrane region" description="Helical" evidence="2">
    <location>
        <begin position="12"/>
        <end position="33"/>
    </location>
</feature>
<dbReference type="EMBL" id="SMTK01000001">
    <property type="protein sequence ID" value="TDK27915.1"/>
    <property type="molecule type" value="Genomic_DNA"/>
</dbReference>
<feature type="region of interest" description="Disordered" evidence="1">
    <location>
        <begin position="40"/>
        <end position="66"/>
    </location>
</feature>
<evidence type="ECO:0000313" key="5">
    <source>
        <dbReference type="Proteomes" id="UP000295411"/>
    </source>
</evidence>
<evidence type="ECO:0000259" key="3">
    <source>
        <dbReference type="SMART" id="SM00909"/>
    </source>
</evidence>
<protein>
    <recommendedName>
        <fullName evidence="3">GerMN domain-containing protein</fullName>
    </recommendedName>
</protein>
<name>A0A4R5U2P6_9MICC</name>
<dbReference type="RefSeq" id="WP_133402329.1">
    <property type="nucleotide sequence ID" value="NZ_SMTK01000001.1"/>
</dbReference>
<dbReference type="Proteomes" id="UP000295411">
    <property type="component" value="Unassembled WGS sequence"/>
</dbReference>
<dbReference type="SMART" id="SM00909">
    <property type="entry name" value="Germane"/>
    <property type="match status" value="1"/>
</dbReference>
<proteinExistence type="predicted"/>
<dbReference type="OrthoDB" id="4843507at2"/>
<dbReference type="AlphaFoldDB" id="A0A4R5U2P6"/>